<gene>
    <name evidence="2" type="ORF">G5C33_17185</name>
</gene>
<name>A0A6G6Y8U1_9SPHN</name>
<feature type="transmembrane region" description="Helical" evidence="1">
    <location>
        <begin position="74"/>
        <end position="94"/>
    </location>
</feature>
<feature type="transmembrane region" description="Helical" evidence="1">
    <location>
        <begin position="42"/>
        <end position="62"/>
    </location>
</feature>
<keyword evidence="1" id="KW-1133">Transmembrane helix</keyword>
<proteinExistence type="predicted"/>
<dbReference type="Gene3D" id="1.20.120.1630">
    <property type="match status" value="1"/>
</dbReference>
<reference evidence="2 3" key="1">
    <citation type="submission" date="2020-02" db="EMBL/GenBank/DDBJ databases">
        <authorList>
            <person name="Zheng R.K."/>
            <person name="Sun C.M."/>
        </authorList>
    </citation>
    <scope>NUCLEOTIDE SEQUENCE [LARGE SCALE GENOMIC DNA]</scope>
    <source>
        <strain evidence="3">zrk23</strain>
    </source>
</reference>
<evidence type="ECO:0000313" key="3">
    <source>
        <dbReference type="Proteomes" id="UP000501568"/>
    </source>
</evidence>
<dbReference type="GO" id="GO:0032259">
    <property type="term" value="P:methylation"/>
    <property type="evidence" value="ECO:0007669"/>
    <property type="project" value="UniProtKB-KW"/>
</dbReference>
<sequence>MTPVDHLAYAAAWLAFGMLHSMSAGATARRGLGRLLGRWHRIGYNLLATGQLAAVLAVGALVSADAPGWSRPPLLIAAQAAMLALGAVLGVIALRSYRAGPFLGSAQLRGEDDDGQPLAIDGLHRRMRHPLYTAAMLILWGLVRSDVSFATALWASLYFHVGSRFEERRLIARYGDVYRRYRREVPRFLPRLFGTG</sequence>
<dbReference type="EMBL" id="CP049109">
    <property type="protein sequence ID" value="QIG81345.1"/>
    <property type="molecule type" value="Genomic_DNA"/>
</dbReference>
<dbReference type="RefSeq" id="WP_165328271.1">
    <property type="nucleotide sequence ID" value="NZ_CP049109.1"/>
</dbReference>
<organism evidence="2 3">
    <name type="scientific">Stakelama tenebrarum</name>
    <dbReference type="NCBI Taxonomy" id="2711215"/>
    <lineage>
        <taxon>Bacteria</taxon>
        <taxon>Pseudomonadati</taxon>
        <taxon>Pseudomonadota</taxon>
        <taxon>Alphaproteobacteria</taxon>
        <taxon>Sphingomonadales</taxon>
        <taxon>Sphingomonadaceae</taxon>
        <taxon>Stakelama</taxon>
    </lineage>
</organism>
<evidence type="ECO:0000256" key="1">
    <source>
        <dbReference type="SAM" id="Phobius"/>
    </source>
</evidence>
<dbReference type="Proteomes" id="UP000501568">
    <property type="component" value="Chromosome"/>
</dbReference>
<dbReference type="KEGG" id="spzr:G5C33_17185"/>
<keyword evidence="2" id="KW-0489">Methyltransferase</keyword>
<evidence type="ECO:0000313" key="2">
    <source>
        <dbReference type="EMBL" id="QIG81345.1"/>
    </source>
</evidence>
<dbReference type="GO" id="GO:0008168">
    <property type="term" value="F:methyltransferase activity"/>
    <property type="evidence" value="ECO:0007669"/>
    <property type="project" value="UniProtKB-KW"/>
</dbReference>
<dbReference type="AlphaFoldDB" id="A0A6G6Y8U1"/>
<accession>A0A6G6Y8U1</accession>
<keyword evidence="1" id="KW-0812">Transmembrane</keyword>
<keyword evidence="1" id="KW-0472">Membrane</keyword>
<keyword evidence="3" id="KW-1185">Reference proteome</keyword>
<feature type="transmembrane region" description="Helical" evidence="1">
    <location>
        <begin position="6"/>
        <end position="22"/>
    </location>
</feature>
<protein>
    <submittedName>
        <fullName evidence="2">Isoprenylcysteine carboxylmethyltransferase family protein</fullName>
    </submittedName>
</protein>
<keyword evidence="2" id="KW-0808">Transferase</keyword>